<dbReference type="InterPro" id="IPR006311">
    <property type="entry name" value="TAT_signal"/>
</dbReference>
<proteinExistence type="predicted"/>
<feature type="transmembrane region" description="Helical" evidence="9">
    <location>
        <begin position="356"/>
        <end position="378"/>
    </location>
</feature>
<protein>
    <submittedName>
        <fullName evidence="11">Major facilitator superfamily MFS_1</fullName>
    </submittedName>
</protein>
<feature type="transmembrane region" description="Helical" evidence="9">
    <location>
        <begin position="107"/>
        <end position="126"/>
    </location>
</feature>
<evidence type="ECO:0000259" key="10">
    <source>
        <dbReference type="PROSITE" id="PS50850"/>
    </source>
</evidence>
<feature type="transmembrane region" description="Helical" evidence="9">
    <location>
        <begin position="227"/>
        <end position="246"/>
    </location>
</feature>
<accession>D5ZST4</accession>
<sequence length="531" mass="53942">MPSRPVGPLPFPRPRSHRTPGAMTTTQDTHVDRAGPREWAGLAVLTLPVLLISVDMTILGFAVPHLSEDLRPTGTELLWIVDVYSFLLAALLVTMGSLGDRIGRRRLLMFGAAGFGAASVAAAFAPTAEAMIAARALLGLAGGTLMPSTLSLVRSMFPDDAQRKIAIAVWAAALSAGSALGPVLGGLLLEFFWWGSLFLVNAPVTVLTLVLAPTLVRESRATDPGRLDPLSVLLSAATMLPAVYGVKKLAEGGPVALPLAAIALGVGCGVAFVRRQRAQERPMLDIGLFANRTFSVGVGLNLITLFAMIAALFFLTQYLQIVLGISPLRAGLALVPGMLLAVGAGFLAVGAARRVGMAAVLCAGLLIMATGFLVLTALSPDSGAALAVGGFAFVGFGMGLTQTLTNDAVLSAAPEDRAGAASAVSETGYELGAALGVAILGSVLAVSYRGGLREVPGVPDEAVAAARDTLGGAADTASTLPTEEAERLTAAAHTAFTDAVAVTGATAAALLVAAAATTAVVLRPTGGRSQG</sequence>
<dbReference type="Pfam" id="PF07690">
    <property type="entry name" value="MFS_1"/>
    <property type="match status" value="1"/>
</dbReference>
<evidence type="ECO:0000256" key="9">
    <source>
        <dbReference type="SAM" id="Phobius"/>
    </source>
</evidence>
<dbReference type="InterPro" id="IPR011701">
    <property type="entry name" value="MFS"/>
</dbReference>
<dbReference type="GO" id="GO:0046677">
    <property type="term" value="P:response to antibiotic"/>
    <property type="evidence" value="ECO:0007669"/>
    <property type="project" value="UniProtKB-KW"/>
</dbReference>
<dbReference type="PROSITE" id="PS51318">
    <property type="entry name" value="TAT"/>
    <property type="match status" value="1"/>
</dbReference>
<keyword evidence="4 9" id="KW-0812">Transmembrane</keyword>
<feature type="domain" description="Major facilitator superfamily (MFS) profile" evidence="10">
    <location>
        <begin position="41"/>
        <end position="526"/>
    </location>
</feature>
<feature type="transmembrane region" description="Helical" evidence="9">
    <location>
        <begin position="77"/>
        <end position="95"/>
    </location>
</feature>
<evidence type="ECO:0000256" key="3">
    <source>
        <dbReference type="ARBA" id="ARBA00022475"/>
    </source>
</evidence>
<dbReference type="GO" id="GO:0005886">
    <property type="term" value="C:plasma membrane"/>
    <property type="evidence" value="ECO:0007669"/>
    <property type="project" value="UniProtKB-SubCell"/>
</dbReference>
<dbReference type="eggNOG" id="COG0477">
    <property type="taxonomic scope" value="Bacteria"/>
</dbReference>
<keyword evidence="2" id="KW-0813">Transport</keyword>
<evidence type="ECO:0000256" key="7">
    <source>
        <dbReference type="ARBA" id="ARBA00023251"/>
    </source>
</evidence>
<dbReference type="PROSITE" id="PS50850">
    <property type="entry name" value="MFS"/>
    <property type="match status" value="1"/>
</dbReference>
<dbReference type="EMBL" id="DS999641">
    <property type="protein sequence ID" value="EFE64805.2"/>
    <property type="molecule type" value="Genomic_DNA"/>
</dbReference>
<organism evidence="11 12">
    <name type="scientific">Streptomyces viridosporus (strain ATCC 14672 / DSM 40746 / JCM 4963 / KCTC 9882 / NRRL B-12104 / FH 1290)</name>
    <name type="common">Streptomyces ghanaensis</name>
    <dbReference type="NCBI Taxonomy" id="566461"/>
    <lineage>
        <taxon>Bacteria</taxon>
        <taxon>Bacillati</taxon>
        <taxon>Actinomycetota</taxon>
        <taxon>Actinomycetes</taxon>
        <taxon>Kitasatosporales</taxon>
        <taxon>Streptomycetaceae</taxon>
        <taxon>Streptomyces</taxon>
    </lineage>
</organism>
<dbReference type="Gene3D" id="1.20.1720.10">
    <property type="entry name" value="Multidrug resistance protein D"/>
    <property type="match status" value="1"/>
</dbReference>
<dbReference type="Proteomes" id="UP000003824">
    <property type="component" value="Unassembled WGS sequence"/>
</dbReference>
<dbReference type="PANTHER" id="PTHR42718:SF47">
    <property type="entry name" value="METHYL VIOLOGEN RESISTANCE PROTEIN SMVA"/>
    <property type="match status" value="1"/>
</dbReference>
<dbReference type="PANTHER" id="PTHR42718">
    <property type="entry name" value="MAJOR FACILITATOR SUPERFAMILY MULTIDRUG TRANSPORTER MFSC"/>
    <property type="match status" value="1"/>
</dbReference>
<evidence type="ECO:0000256" key="5">
    <source>
        <dbReference type="ARBA" id="ARBA00022989"/>
    </source>
</evidence>
<feature type="transmembrane region" description="Helical" evidence="9">
    <location>
        <begin position="191"/>
        <end position="215"/>
    </location>
</feature>
<evidence type="ECO:0000256" key="2">
    <source>
        <dbReference type="ARBA" id="ARBA00022448"/>
    </source>
</evidence>
<evidence type="ECO:0000313" key="11">
    <source>
        <dbReference type="EMBL" id="EFE64805.2"/>
    </source>
</evidence>
<feature type="region of interest" description="Disordered" evidence="8">
    <location>
        <begin position="1"/>
        <end position="28"/>
    </location>
</feature>
<keyword evidence="7" id="KW-0046">Antibiotic resistance</keyword>
<name>D5ZST4_STRV1</name>
<reference evidence="12" key="1">
    <citation type="submission" date="2008-12" db="EMBL/GenBank/DDBJ databases">
        <title>Annotation of Streptomyces ghanaensis ATCC 14672.</title>
        <authorList>
            <consortium name="The Broad Institute Genome Sequencing Platform"/>
            <consortium name="Broad Institute Microbial Sequencing Center"/>
            <person name="Fischbach M."/>
            <person name="Ward D."/>
            <person name="Young S."/>
            <person name="Kodira C.D."/>
            <person name="Zeng Q."/>
            <person name="Koehrsen M."/>
            <person name="Godfrey P."/>
            <person name="Alvarado L."/>
            <person name="Berlin A.M."/>
            <person name="Borenstein D."/>
            <person name="Chen Z."/>
            <person name="Engels R."/>
            <person name="Freedman E."/>
            <person name="Gellesch M."/>
            <person name="Goldberg J."/>
            <person name="Griggs A."/>
            <person name="Gujja S."/>
            <person name="Heiman D.I."/>
            <person name="Hepburn T.A."/>
            <person name="Howarth C."/>
            <person name="Jen D."/>
            <person name="Larson L."/>
            <person name="Lewis B."/>
            <person name="Mehta T."/>
            <person name="Park D."/>
            <person name="Pearson M."/>
            <person name="Roberts A."/>
            <person name="Saif S."/>
            <person name="Shea T.D."/>
            <person name="Shenoy N."/>
            <person name="Sisk P."/>
            <person name="Stolte C."/>
            <person name="Sykes S.N."/>
            <person name="Walk T."/>
            <person name="White J."/>
            <person name="Yandava C."/>
            <person name="Straight P."/>
            <person name="Clardy J."/>
            <person name="Hung D."/>
            <person name="Kolter R."/>
            <person name="Mekalanos J."/>
            <person name="Walker S."/>
            <person name="Walsh C.T."/>
            <person name="Wieland B.L.C."/>
            <person name="Ilzarbe M."/>
            <person name="Galagan J."/>
            <person name="Nusbaum C."/>
            <person name="Birren B."/>
        </authorList>
    </citation>
    <scope>NUCLEOTIDE SEQUENCE [LARGE SCALE GENOMIC DNA]</scope>
    <source>
        <strain evidence="12">ATCC 14672 / DSM 40746 / JCM 4963 / KCTC 9882 / NRRL B-12104 / FH 1290</strain>
    </source>
</reference>
<dbReference type="InterPro" id="IPR020846">
    <property type="entry name" value="MFS_dom"/>
</dbReference>
<evidence type="ECO:0000256" key="6">
    <source>
        <dbReference type="ARBA" id="ARBA00023136"/>
    </source>
</evidence>
<gene>
    <name evidence="11" type="ORF">SSFG_00062</name>
</gene>
<evidence type="ECO:0000256" key="8">
    <source>
        <dbReference type="SAM" id="MobiDB-lite"/>
    </source>
</evidence>
<feature type="transmembrane region" description="Helical" evidence="9">
    <location>
        <begin position="132"/>
        <end position="153"/>
    </location>
</feature>
<feature type="transmembrane region" description="Helical" evidence="9">
    <location>
        <begin position="328"/>
        <end position="349"/>
    </location>
</feature>
<evidence type="ECO:0000313" key="12">
    <source>
        <dbReference type="Proteomes" id="UP000003824"/>
    </source>
</evidence>
<feature type="compositionally biased region" description="Pro residues" evidence="8">
    <location>
        <begin position="1"/>
        <end position="13"/>
    </location>
</feature>
<feature type="transmembrane region" description="Helical" evidence="9">
    <location>
        <begin position="42"/>
        <end position="65"/>
    </location>
</feature>
<dbReference type="SUPFAM" id="SSF103473">
    <property type="entry name" value="MFS general substrate transporter"/>
    <property type="match status" value="1"/>
</dbReference>
<feature type="transmembrane region" description="Helical" evidence="9">
    <location>
        <begin position="384"/>
        <end position="401"/>
    </location>
</feature>
<dbReference type="CDD" id="cd17321">
    <property type="entry name" value="MFS_MMR_MDR_like"/>
    <property type="match status" value="1"/>
</dbReference>
<dbReference type="GO" id="GO:0022857">
    <property type="term" value="F:transmembrane transporter activity"/>
    <property type="evidence" value="ECO:0007669"/>
    <property type="project" value="InterPro"/>
</dbReference>
<dbReference type="AlphaFoldDB" id="D5ZST4"/>
<feature type="transmembrane region" description="Helical" evidence="9">
    <location>
        <begin position="252"/>
        <end position="273"/>
    </location>
</feature>
<comment type="subcellular location">
    <subcellularLocation>
        <location evidence="1">Cell membrane</location>
        <topology evidence="1">Multi-pass membrane protein</topology>
    </subcellularLocation>
</comment>
<feature type="transmembrane region" description="Helical" evidence="9">
    <location>
        <begin position="294"/>
        <end position="316"/>
    </location>
</feature>
<keyword evidence="3" id="KW-1003">Cell membrane</keyword>
<feature type="transmembrane region" description="Helical" evidence="9">
    <location>
        <begin position="165"/>
        <end position="185"/>
    </location>
</feature>
<keyword evidence="5 9" id="KW-1133">Transmembrane helix</keyword>
<evidence type="ECO:0000256" key="1">
    <source>
        <dbReference type="ARBA" id="ARBA00004651"/>
    </source>
</evidence>
<dbReference type="Gene3D" id="1.20.1250.20">
    <property type="entry name" value="MFS general substrate transporter like domains"/>
    <property type="match status" value="1"/>
</dbReference>
<dbReference type="InterPro" id="IPR036259">
    <property type="entry name" value="MFS_trans_sf"/>
</dbReference>
<keyword evidence="6 9" id="KW-0472">Membrane</keyword>
<evidence type="ECO:0000256" key="4">
    <source>
        <dbReference type="ARBA" id="ARBA00022692"/>
    </source>
</evidence>